<dbReference type="InterPro" id="IPR001509">
    <property type="entry name" value="Epimerase_deHydtase"/>
</dbReference>
<dbReference type="EMBL" id="JACEFB010000014">
    <property type="protein sequence ID" value="MBA2227445.1"/>
    <property type="molecule type" value="Genomic_DNA"/>
</dbReference>
<name>A0A7V8VG71_9BACT</name>
<proteinExistence type="predicted"/>
<dbReference type="InterPro" id="IPR036291">
    <property type="entry name" value="NAD(P)-bd_dom_sf"/>
</dbReference>
<comment type="caution">
    <text evidence="2">The sequence shown here is derived from an EMBL/GenBank/DDBJ whole genome shotgun (WGS) entry which is preliminary data.</text>
</comment>
<sequence length="291" mass="32588">MPIAIAHPTEPTSGPLLIFGCGYVGLRVAQQERQAGRTVYALTRRRAELLAQQGILPLSGDVLAPESLPPFPAEATVLYAVGYDRFCGRSMREVYLHGLEHVLERLPAPRRFVYLSSTSVYGQSDGSWVDEDSPAEPSDESGRVVRDAELLLRQCLPHAIILRSAGIYGPNRLLRRREQLLQHEPISGDPHRWLNLIHVDDLVAAIRLAMDRSPPAALYNVVDDIPVTRQEFYTLLAELYGAPPPRFADLPEPRANHRRIRNSRLRHALHWQPRYPSIREGLPAALAASES</sequence>
<dbReference type="PANTHER" id="PTHR48079:SF6">
    <property type="entry name" value="NAD(P)-BINDING DOMAIN-CONTAINING PROTEIN-RELATED"/>
    <property type="match status" value="1"/>
</dbReference>
<dbReference type="SUPFAM" id="SSF51735">
    <property type="entry name" value="NAD(P)-binding Rossmann-fold domains"/>
    <property type="match status" value="1"/>
</dbReference>
<dbReference type="InterPro" id="IPR051783">
    <property type="entry name" value="NAD(P)-dependent_oxidoreduct"/>
</dbReference>
<protein>
    <submittedName>
        <fullName evidence="2">SDR family oxidoreductase</fullName>
    </submittedName>
</protein>
<evidence type="ECO:0000313" key="3">
    <source>
        <dbReference type="Proteomes" id="UP000542342"/>
    </source>
</evidence>
<dbReference type="Gene3D" id="3.40.50.720">
    <property type="entry name" value="NAD(P)-binding Rossmann-like Domain"/>
    <property type="match status" value="1"/>
</dbReference>
<dbReference type="GO" id="GO:0004029">
    <property type="term" value="F:aldehyde dehydrogenase (NAD+) activity"/>
    <property type="evidence" value="ECO:0007669"/>
    <property type="project" value="TreeGrafter"/>
</dbReference>
<dbReference type="AlphaFoldDB" id="A0A7V8VG71"/>
<dbReference type="CDD" id="cd05266">
    <property type="entry name" value="SDR_a4"/>
    <property type="match status" value="1"/>
</dbReference>
<dbReference type="PANTHER" id="PTHR48079">
    <property type="entry name" value="PROTEIN YEEZ"/>
    <property type="match status" value="1"/>
</dbReference>
<feature type="domain" description="NAD-dependent epimerase/dehydratase" evidence="1">
    <location>
        <begin position="18"/>
        <end position="221"/>
    </location>
</feature>
<dbReference type="RefSeq" id="WP_194539309.1">
    <property type="nucleotide sequence ID" value="NZ_JACEFB010000014.1"/>
</dbReference>
<evidence type="ECO:0000313" key="2">
    <source>
        <dbReference type="EMBL" id="MBA2227445.1"/>
    </source>
</evidence>
<gene>
    <name evidence="2" type="ORF">H0921_14900</name>
</gene>
<dbReference type="GO" id="GO:0005737">
    <property type="term" value="C:cytoplasm"/>
    <property type="evidence" value="ECO:0007669"/>
    <property type="project" value="TreeGrafter"/>
</dbReference>
<keyword evidence="3" id="KW-1185">Reference proteome</keyword>
<organism evidence="2 3">
    <name type="scientific">Thermogemmata fonticola</name>
    <dbReference type="NCBI Taxonomy" id="2755323"/>
    <lineage>
        <taxon>Bacteria</taxon>
        <taxon>Pseudomonadati</taxon>
        <taxon>Planctomycetota</taxon>
        <taxon>Planctomycetia</taxon>
        <taxon>Gemmatales</taxon>
        <taxon>Gemmataceae</taxon>
        <taxon>Thermogemmata</taxon>
    </lineage>
</organism>
<evidence type="ECO:0000259" key="1">
    <source>
        <dbReference type="Pfam" id="PF01370"/>
    </source>
</evidence>
<dbReference type="Pfam" id="PF01370">
    <property type="entry name" value="Epimerase"/>
    <property type="match status" value="1"/>
</dbReference>
<reference evidence="2 3" key="1">
    <citation type="submission" date="2020-07" db="EMBL/GenBank/DDBJ databases">
        <title>Thermogemmata thermophila gen. nov., sp. nov., a novel moderate thermophilic planctomycete from a Kamchatka hot spring.</title>
        <authorList>
            <person name="Elcheninov A.G."/>
            <person name="Podosokorskaya O.A."/>
            <person name="Kovaleva O.L."/>
            <person name="Novikov A."/>
            <person name="Bonch-Osmolovskaya E.A."/>
            <person name="Toshchakov S.V."/>
            <person name="Kublanov I.V."/>
        </authorList>
    </citation>
    <scope>NUCLEOTIDE SEQUENCE [LARGE SCALE GENOMIC DNA]</scope>
    <source>
        <strain evidence="2 3">2918</strain>
    </source>
</reference>
<dbReference type="Proteomes" id="UP000542342">
    <property type="component" value="Unassembled WGS sequence"/>
</dbReference>
<accession>A0A7V8VG71</accession>